<comment type="caution">
    <text evidence="7">The sequence shown here is derived from an EMBL/GenBank/DDBJ whole genome shotgun (WGS) entry which is preliminary data.</text>
</comment>
<evidence type="ECO:0000313" key="8">
    <source>
        <dbReference type="Proteomes" id="UP001085076"/>
    </source>
</evidence>
<dbReference type="GO" id="GO:0061630">
    <property type="term" value="F:ubiquitin protein ligase activity"/>
    <property type="evidence" value="ECO:0007669"/>
    <property type="project" value="TreeGrafter"/>
</dbReference>
<evidence type="ECO:0000256" key="2">
    <source>
        <dbReference type="ARBA" id="ARBA00022771"/>
    </source>
</evidence>
<feature type="compositionally biased region" description="Basic and acidic residues" evidence="5">
    <location>
        <begin position="41"/>
        <end position="51"/>
    </location>
</feature>
<dbReference type="InterPro" id="IPR001841">
    <property type="entry name" value="Znf_RING"/>
</dbReference>
<dbReference type="OrthoDB" id="8062037at2759"/>
<proteinExistence type="predicted"/>
<dbReference type="EMBL" id="JAGGNH010000004">
    <property type="protein sequence ID" value="KAJ0973733.1"/>
    <property type="molecule type" value="Genomic_DNA"/>
</dbReference>
<dbReference type="InterPro" id="IPR051834">
    <property type="entry name" value="RING_finger_E3_ligase"/>
</dbReference>
<gene>
    <name evidence="7" type="ORF">J5N97_015698</name>
</gene>
<keyword evidence="8" id="KW-1185">Reference proteome</keyword>
<evidence type="ECO:0000256" key="1">
    <source>
        <dbReference type="ARBA" id="ARBA00022723"/>
    </source>
</evidence>
<dbReference type="GO" id="GO:0005634">
    <property type="term" value="C:nucleus"/>
    <property type="evidence" value="ECO:0007669"/>
    <property type="project" value="TreeGrafter"/>
</dbReference>
<dbReference type="SMART" id="SM00184">
    <property type="entry name" value="RING"/>
    <property type="match status" value="1"/>
</dbReference>
<reference evidence="7" key="1">
    <citation type="submission" date="2021-03" db="EMBL/GenBank/DDBJ databases">
        <authorList>
            <person name="Li Z."/>
            <person name="Yang C."/>
        </authorList>
    </citation>
    <scope>NUCLEOTIDE SEQUENCE</scope>
    <source>
        <strain evidence="7">Dzin_1.0</strain>
        <tissue evidence="7">Leaf</tissue>
    </source>
</reference>
<dbReference type="Pfam" id="PF13639">
    <property type="entry name" value="zf-RING_2"/>
    <property type="match status" value="1"/>
</dbReference>
<dbReference type="GO" id="GO:0008270">
    <property type="term" value="F:zinc ion binding"/>
    <property type="evidence" value="ECO:0007669"/>
    <property type="project" value="UniProtKB-KW"/>
</dbReference>
<reference evidence="7" key="2">
    <citation type="journal article" date="2022" name="Hortic Res">
        <title>The genome of Dioscorea zingiberensis sheds light on the biosynthesis, origin and evolution of the medicinally important diosgenin saponins.</title>
        <authorList>
            <person name="Li Y."/>
            <person name="Tan C."/>
            <person name="Li Z."/>
            <person name="Guo J."/>
            <person name="Li S."/>
            <person name="Chen X."/>
            <person name="Wang C."/>
            <person name="Dai X."/>
            <person name="Yang H."/>
            <person name="Song W."/>
            <person name="Hou L."/>
            <person name="Xu J."/>
            <person name="Tong Z."/>
            <person name="Xu A."/>
            <person name="Yuan X."/>
            <person name="Wang W."/>
            <person name="Yang Q."/>
            <person name="Chen L."/>
            <person name="Sun Z."/>
            <person name="Wang K."/>
            <person name="Pan B."/>
            <person name="Chen J."/>
            <person name="Bao Y."/>
            <person name="Liu F."/>
            <person name="Qi X."/>
            <person name="Gang D.R."/>
            <person name="Wen J."/>
            <person name="Li J."/>
        </authorList>
    </citation>
    <scope>NUCLEOTIDE SEQUENCE</scope>
    <source>
        <strain evidence="7">Dzin_1.0</strain>
    </source>
</reference>
<dbReference type="PANTHER" id="PTHR45931:SF3">
    <property type="entry name" value="RING ZINC FINGER-CONTAINING PROTEIN"/>
    <property type="match status" value="1"/>
</dbReference>
<dbReference type="PROSITE" id="PS50089">
    <property type="entry name" value="ZF_RING_2"/>
    <property type="match status" value="1"/>
</dbReference>
<feature type="compositionally biased region" description="Basic and acidic residues" evidence="5">
    <location>
        <begin position="65"/>
        <end position="76"/>
    </location>
</feature>
<evidence type="ECO:0000313" key="7">
    <source>
        <dbReference type="EMBL" id="KAJ0973733.1"/>
    </source>
</evidence>
<keyword evidence="2 4" id="KW-0863">Zinc-finger</keyword>
<accession>A0A9D5CJN5</accession>
<dbReference type="PANTHER" id="PTHR45931">
    <property type="entry name" value="SI:CH211-59O9.10"/>
    <property type="match status" value="1"/>
</dbReference>
<name>A0A9D5CJN5_9LILI</name>
<keyword evidence="1" id="KW-0479">Metal-binding</keyword>
<sequence>MTSASELFQSRRSRNGGRNHFADPSPAPLPSDLRHRRRRGFDHNSHEDCNPFRRSRPVRRSGSSAEHELIRPDHAATGKYRTSNSRTAAAPSSRVSMFCLNSSDRLPSTVLLARARLAERLRGVSLVRSRQETGVPSVSWDEFEADDDLTIVDSGISEPENPIERFESAIQLIDIGGQANQDFPLQNPRNKPPGLTLEEICSLDCKTFKEAECDETVELFECSICLDKFHEGDALLRLYCGHRFHYICLEPWLQSCGDCPNCRETVKTSVSLAERH</sequence>
<dbReference type="InterPro" id="IPR013083">
    <property type="entry name" value="Znf_RING/FYVE/PHD"/>
</dbReference>
<evidence type="ECO:0000256" key="5">
    <source>
        <dbReference type="SAM" id="MobiDB-lite"/>
    </source>
</evidence>
<feature type="region of interest" description="Disordered" evidence="5">
    <location>
        <begin position="1"/>
        <end position="88"/>
    </location>
</feature>
<feature type="compositionally biased region" description="Polar residues" evidence="5">
    <location>
        <begin position="1"/>
        <end position="10"/>
    </location>
</feature>
<keyword evidence="3" id="KW-0862">Zinc</keyword>
<evidence type="ECO:0000256" key="3">
    <source>
        <dbReference type="ARBA" id="ARBA00022833"/>
    </source>
</evidence>
<evidence type="ECO:0000256" key="4">
    <source>
        <dbReference type="PROSITE-ProRule" id="PRU00175"/>
    </source>
</evidence>
<evidence type="ECO:0000259" key="6">
    <source>
        <dbReference type="PROSITE" id="PS50089"/>
    </source>
</evidence>
<protein>
    <recommendedName>
        <fullName evidence="6">RING-type domain-containing protein</fullName>
    </recommendedName>
</protein>
<dbReference type="SUPFAM" id="SSF57850">
    <property type="entry name" value="RING/U-box"/>
    <property type="match status" value="1"/>
</dbReference>
<dbReference type="GO" id="GO:0006511">
    <property type="term" value="P:ubiquitin-dependent protein catabolic process"/>
    <property type="evidence" value="ECO:0007669"/>
    <property type="project" value="TreeGrafter"/>
</dbReference>
<dbReference type="AlphaFoldDB" id="A0A9D5CJN5"/>
<organism evidence="7 8">
    <name type="scientific">Dioscorea zingiberensis</name>
    <dbReference type="NCBI Taxonomy" id="325984"/>
    <lineage>
        <taxon>Eukaryota</taxon>
        <taxon>Viridiplantae</taxon>
        <taxon>Streptophyta</taxon>
        <taxon>Embryophyta</taxon>
        <taxon>Tracheophyta</taxon>
        <taxon>Spermatophyta</taxon>
        <taxon>Magnoliopsida</taxon>
        <taxon>Liliopsida</taxon>
        <taxon>Dioscoreales</taxon>
        <taxon>Dioscoreaceae</taxon>
        <taxon>Dioscorea</taxon>
    </lineage>
</organism>
<dbReference type="Gene3D" id="3.30.40.10">
    <property type="entry name" value="Zinc/RING finger domain, C3HC4 (zinc finger)"/>
    <property type="match status" value="1"/>
</dbReference>
<feature type="domain" description="RING-type" evidence="6">
    <location>
        <begin position="222"/>
        <end position="263"/>
    </location>
</feature>
<dbReference type="Proteomes" id="UP001085076">
    <property type="component" value="Miscellaneous, Linkage group lg04"/>
</dbReference>